<dbReference type="InterPro" id="IPR001245">
    <property type="entry name" value="Ser-Thr/Tyr_kinase_cat_dom"/>
</dbReference>
<evidence type="ECO:0000259" key="13">
    <source>
        <dbReference type="PROSITE" id="PS50011"/>
    </source>
</evidence>
<dbReference type="Gene3D" id="3.30.200.20">
    <property type="entry name" value="Phosphorylase Kinase, domain 1"/>
    <property type="match status" value="1"/>
</dbReference>
<evidence type="ECO:0000256" key="4">
    <source>
        <dbReference type="ARBA" id="ARBA00022527"/>
    </source>
</evidence>
<feature type="region of interest" description="Disordered" evidence="11">
    <location>
        <begin position="31"/>
        <end position="50"/>
    </location>
</feature>
<dbReference type="Pfam" id="PF07714">
    <property type="entry name" value="PK_Tyr_Ser-Thr"/>
    <property type="match status" value="1"/>
</dbReference>
<evidence type="ECO:0000256" key="9">
    <source>
        <dbReference type="ARBA" id="ARBA00022840"/>
    </source>
</evidence>
<protein>
    <recommendedName>
        <fullName evidence="3">RING-type E3 ubiquitin transferase</fullName>
        <ecNumber evidence="3">2.3.2.27</ecNumber>
    </recommendedName>
</protein>
<name>A0A822ZUX4_NELNU</name>
<feature type="compositionally biased region" description="Polar residues" evidence="11">
    <location>
        <begin position="78"/>
        <end position="104"/>
    </location>
</feature>
<evidence type="ECO:0000313" key="15">
    <source>
        <dbReference type="EMBL" id="DAD49042.1"/>
    </source>
</evidence>
<evidence type="ECO:0000256" key="1">
    <source>
        <dbReference type="ARBA" id="ARBA00000900"/>
    </source>
</evidence>
<dbReference type="PANTHER" id="PTHR45647">
    <property type="entry name" value="OS02G0152300 PROTEIN"/>
    <property type="match status" value="1"/>
</dbReference>
<dbReference type="UniPathway" id="UPA00143"/>
<gene>
    <name evidence="15" type="ORF">HUJ06_018979</name>
</gene>
<dbReference type="GO" id="GO:0005524">
    <property type="term" value="F:ATP binding"/>
    <property type="evidence" value="ECO:0007669"/>
    <property type="project" value="UniProtKB-UniRule"/>
</dbReference>
<evidence type="ECO:0000259" key="14">
    <source>
        <dbReference type="PROSITE" id="PS51698"/>
    </source>
</evidence>
<dbReference type="EC" id="2.3.2.27" evidence="3"/>
<evidence type="ECO:0000256" key="6">
    <source>
        <dbReference type="ARBA" id="ARBA00022741"/>
    </source>
</evidence>
<dbReference type="Proteomes" id="UP000607653">
    <property type="component" value="Unassembled WGS sequence"/>
</dbReference>
<keyword evidence="9 10" id="KW-0067">ATP-binding</keyword>
<dbReference type="InterPro" id="IPR003613">
    <property type="entry name" value="Ubox_domain"/>
</dbReference>
<dbReference type="EMBL" id="DUZY01000008">
    <property type="protein sequence ID" value="DAD49042.1"/>
    <property type="molecule type" value="Genomic_DNA"/>
</dbReference>
<dbReference type="AlphaFoldDB" id="A0A822ZUX4"/>
<dbReference type="Pfam" id="PF04564">
    <property type="entry name" value="U-box"/>
    <property type="match status" value="1"/>
</dbReference>
<dbReference type="SMART" id="SM00504">
    <property type="entry name" value="Ubox"/>
    <property type="match status" value="1"/>
</dbReference>
<evidence type="ECO:0000256" key="7">
    <source>
        <dbReference type="ARBA" id="ARBA00022777"/>
    </source>
</evidence>
<dbReference type="FunFam" id="3.30.200.20:FF:000162">
    <property type="entry name" value="Adenine nucleotide alpha hydrolase-like domain kinase"/>
    <property type="match status" value="1"/>
</dbReference>
<evidence type="ECO:0000256" key="8">
    <source>
        <dbReference type="ARBA" id="ARBA00022786"/>
    </source>
</evidence>
<dbReference type="GO" id="GO:0004674">
    <property type="term" value="F:protein serine/threonine kinase activity"/>
    <property type="evidence" value="ECO:0007669"/>
    <property type="project" value="UniProtKB-KW"/>
</dbReference>
<dbReference type="GO" id="GO:0016567">
    <property type="term" value="P:protein ubiquitination"/>
    <property type="evidence" value="ECO:0007669"/>
    <property type="project" value="UniProtKB-UniPathway"/>
</dbReference>
<keyword evidence="5" id="KW-0808">Transferase</keyword>
<dbReference type="PROSITE" id="PS00108">
    <property type="entry name" value="PROTEIN_KINASE_ST"/>
    <property type="match status" value="1"/>
</dbReference>
<dbReference type="SUPFAM" id="SSF57850">
    <property type="entry name" value="RING/U-box"/>
    <property type="match status" value="1"/>
</dbReference>
<organism evidence="15 16">
    <name type="scientific">Nelumbo nucifera</name>
    <name type="common">Sacred lotus</name>
    <dbReference type="NCBI Taxonomy" id="4432"/>
    <lineage>
        <taxon>Eukaryota</taxon>
        <taxon>Viridiplantae</taxon>
        <taxon>Streptophyta</taxon>
        <taxon>Embryophyta</taxon>
        <taxon>Tracheophyta</taxon>
        <taxon>Spermatophyta</taxon>
        <taxon>Magnoliopsida</taxon>
        <taxon>Proteales</taxon>
        <taxon>Nelumbonaceae</taxon>
        <taxon>Nelumbo</taxon>
    </lineage>
</organism>
<keyword evidence="12" id="KW-0732">Signal</keyword>
<dbReference type="InterPro" id="IPR000719">
    <property type="entry name" value="Prot_kinase_dom"/>
</dbReference>
<dbReference type="InterPro" id="IPR051348">
    <property type="entry name" value="U-box_ubiquitin_ligases"/>
</dbReference>
<feature type="compositionally biased region" description="Polar residues" evidence="11">
    <location>
        <begin position="33"/>
        <end position="44"/>
    </location>
</feature>
<dbReference type="PROSITE" id="PS50011">
    <property type="entry name" value="PROTEIN_KINASE_DOM"/>
    <property type="match status" value="1"/>
</dbReference>
<keyword evidence="8" id="KW-0833">Ubl conjugation pathway</keyword>
<evidence type="ECO:0000313" key="16">
    <source>
        <dbReference type="Proteomes" id="UP000607653"/>
    </source>
</evidence>
<dbReference type="PROSITE" id="PS00107">
    <property type="entry name" value="PROTEIN_KINASE_ATP"/>
    <property type="match status" value="1"/>
</dbReference>
<dbReference type="InterPro" id="IPR017441">
    <property type="entry name" value="Protein_kinase_ATP_BS"/>
</dbReference>
<dbReference type="PROSITE" id="PS51698">
    <property type="entry name" value="U_BOX"/>
    <property type="match status" value="1"/>
</dbReference>
<keyword evidence="6 10" id="KW-0547">Nucleotide-binding</keyword>
<evidence type="ECO:0000256" key="11">
    <source>
        <dbReference type="SAM" id="MobiDB-lite"/>
    </source>
</evidence>
<sequence>MMLYIFTVVAVALILPGNGFGHRVSIREDDSGVHQQSSLHSAPTSSIVSKSSQMSSEVGLGDLNLLLQSCSFASSSSNTTLGDHQQGSHHNFSNRSHGTRTSFTDTEHSELHAEVERLQQELHNTIVLYKQTCEELICTQNKVELLSSECLEDVRRVNDALEREEVLRRIVAEEKAKHLEAAKEVEMARKLLDKETRERCMAELNALKESSERQKFIEAIFSSDKRYRRYTRDEIEVATGSFSEDKIIGEGGYGKVYKCILDHTPVAIKVLRPDASDRKEEFLREVEVLSQLRHPHMVLLLGACPENGCLVYEYLENGSLEECLFRKKGTPPLPWFVRFKIAFDVACGLAFLHNSKPEPIIHRDLKPGNILLDGNFVSKIADVGLAKLMSNIVPDNITEYRDSVLAGTLHYMDPEYQRTGTIRPKSDIYAFGIITLQLLTACHPNGLLIKVENAINNGSFADILDNSVADWPLAESEELARVALKCSRLRCRDRPDLEAEVLPVLKKLSSIAASSVKLQKNIYSPSHYFCPILQEIMEDPYIASDGFTYEYRAIKAWLEKHSISPVTKLKFPHTRLTPNHALRSAIQEWKPRVSFSSS</sequence>
<feature type="region of interest" description="Disordered" evidence="11">
    <location>
        <begin position="78"/>
        <end position="109"/>
    </location>
</feature>
<feature type="domain" description="U-box" evidence="14">
    <location>
        <begin position="523"/>
        <end position="596"/>
    </location>
</feature>
<evidence type="ECO:0000256" key="5">
    <source>
        <dbReference type="ARBA" id="ARBA00022679"/>
    </source>
</evidence>
<evidence type="ECO:0000256" key="2">
    <source>
        <dbReference type="ARBA" id="ARBA00004906"/>
    </source>
</evidence>
<keyword evidence="7" id="KW-0418">Kinase</keyword>
<feature type="signal peptide" evidence="12">
    <location>
        <begin position="1"/>
        <end position="21"/>
    </location>
</feature>
<feature type="chain" id="PRO_5032706234" description="RING-type E3 ubiquitin transferase" evidence="12">
    <location>
        <begin position="22"/>
        <end position="598"/>
    </location>
</feature>
<reference evidence="15 16" key="1">
    <citation type="journal article" date="2020" name="Mol. Biol. Evol.">
        <title>Distinct Expression and Methylation Patterns for Genes with Different Fates following a Single Whole-Genome Duplication in Flowering Plants.</title>
        <authorList>
            <person name="Shi T."/>
            <person name="Rahmani R.S."/>
            <person name="Gugger P.F."/>
            <person name="Wang M."/>
            <person name="Li H."/>
            <person name="Zhang Y."/>
            <person name="Li Z."/>
            <person name="Wang Q."/>
            <person name="Van de Peer Y."/>
            <person name="Marchal K."/>
            <person name="Chen J."/>
        </authorList>
    </citation>
    <scope>NUCLEOTIDE SEQUENCE [LARGE SCALE GENOMIC DNA]</scope>
    <source>
        <tissue evidence="15">Leaf</tissue>
    </source>
</reference>
<dbReference type="PANTHER" id="PTHR45647:SF65">
    <property type="entry name" value="U-BOX DOMAIN-CONTAINING PROTEIN KINASE FAMILY PROTEIN"/>
    <property type="match status" value="1"/>
</dbReference>
<dbReference type="InterPro" id="IPR013083">
    <property type="entry name" value="Znf_RING/FYVE/PHD"/>
</dbReference>
<dbReference type="Gene3D" id="1.10.510.10">
    <property type="entry name" value="Transferase(Phosphotransferase) domain 1"/>
    <property type="match status" value="1"/>
</dbReference>
<evidence type="ECO:0000256" key="3">
    <source>
        <dbReference type="ARBA" id="ARBA00012483"/>
    </source>
</evidence>
<comment type="catalytic activity">
    <reaction evidence="1">
        <text>S-ubiquitinyl-[E2 ubiquitin-conjugating enzyme]-L-cysteine + [acceptor protein]-L-lysine = [E2 ubiquitin-conjugating enzyme]-L-cysteine + N(6)-ubiquitinyl-[acceptor protein]-L-lysine.</text>
        <dbReference type="EC" id="2.3.2.27"/>
    </reaction>
</comment>
<accession>A0A822ZUX4</accession>
<keyword evidence="4" id="KW-0723">Serine/threonine-protein kinase</keyword>
<dbReference type="SUPFAM" id="SSF56112">
    <property type="entry name" value="Protein kinase-like (PK-like)"/>
    <property type="match status" value="1"/>
</dbReference>
<dbReference type="Gene3D" id="3.30.40.10">
    <property type="entry name" value="Zinc/RING finger domain, C3HC4 (zinc finger)"/>
    <property type="match status" value="1"/>
</dbReference>
<feature type="binding site" evidence="10">
    <location>
        <position position="269"/>
    </location>
    <ligand>
        <name>ATP</name>
        <dbReference type="ChEBI" id="CHEBI:30616"/>
    </ligand>
</feature>
<proteinExistence type="predicted"/>
<dbReference type="InterPro" id="IPR008271">
    <property type="entry name" value="Ser/Thr_kinase_AS"/>
</dbReference>
<comment type="caution">
    <text evidence="15">The sequence shown here is derived from an EMBL/GenBank/DDBJ whole genome shotgun (WGS) entry which is preliminary data.</text>
</comment>
<evidence type="ECO:0000256" key="12">
    <source>
        <dbReference type="SAM" id="SignalP"/>
    </source>
</evidence>
<feature type="domain" description="Protein kinase" evidence="13">
    <location>
        <begin position="242"/>
        <end position="505"/>
    </location>
</feature>
<dbReference type="GO" id="GO:0061630">
    <property type="term" value="F:ubiquitin protein ligase activity"/>
    <property type="evidence" value="ECO:0007669"/>
    <property type="project" value="UniProtKB-EC"/>
</dbReference>
<comment type="pathway">
    <text evidence="2">Protein modification; protein ubiquitination.</text>
</comment>
<dbReference type="CDD" id="cd16655">
    <property type="entry name" value="RING-Ubox_WDSUB1-like"/>
    <property type="match status" value="1"/>
</dbReference>
<keyword evidence="16" id="KW-1185">Reference proteome</keyword>
<dbReference type="SMART" id="SM00220">
    <property type="entry name" value="S_TKc"/>
    <property type="match status" value="1"/>
</dbReference>
<dbReference type="InterPro" id="IPR011009">
    <property type="entry name" value="Kinase-like_dom_sf"/>
</dbReference>
<evidence type="ECO:0000256" key="10">
    <source>
        <dbReference type="PROSITE-ProRule" id="PRU10141"/>
    </source>
</evidence>